<gene>
    <name evidence="2" type="ORF">ENP77_00190</name>
</gene>
<name>A0A7C1P2D1_THEPE</name>
<accession>A0A7C1P2D1</accession>
<dbReference type="PANTHER" id="PTHR43649:SF12">
    <property type="entry name" value="DIACETYLCHITOBIOSE BINDING PROTEIN DASA"/>
    <property type="match status" value="1"/>
</dbReference>
<evidence type="ECO:0000313" key="2">
    <source>
        <dbReference type="EMBL" id="HEB48211.1"/>
    </source>
</evidence>
<dbReference type="PANTHER" id="PTHR43649">
    <property type="entry name" value="ARABINOSE-BINDING PROTEIN-RELATED"/>
    <property type="match status" value="1"/>
</dbReference>
<keyword evidence="1" id="KW-0812">Transmembrane</keyword>
<dbReference type="EMBL" id="DSKP01000009">
    <property type="protein sequence ID" value="HEB48211.1"/>
    <property type="molecule type" value="Genomic_DNA"/>
</dbReference>
<organism evidence="2">
    <name type="scientific">Thermofilum pendens</name>
    <dbReference type="NCBI Taxonomy" id="2269"/>
    <lineage>
        <taxon>Archaea</taxon>
        <taxon>Thermoproteota</taxon>
        <taxon>Thermoprotei</taxon>
        <taxon>Thermofilales</taxon>
        <taxon>Thermofilaceae</taxon>
        <taxon>Thermofilum</taxon>
    </lineage>
</organism>
<sequence length="464" mass="51632">MAKNLYEEKASYVGTAMASQQKRIPIGAVIAAVAVIALVVVGLAVYFLAPKPPEKVKLTLFTKAGLWADFIRDSGAIERFKERMLRERNIEVEVEILTAPHAGYSDKLITTLAAGTVLDVIWVSPDRIPDMVEAGYLLDLTPYVEKWGDWAKFYKANKDMVTYKGRVYAVPHDAAIVIIYYRKDLFEKAGLPVPWQPRTWTDVLEAAKIVMEKIPEVKAGLSPYYGGEIHIPIYAAGGTIYDPADGKFIVKSKAVLFLFKVYYDAFYTYGVAPREMILEKWDTRKLFQEGKLAILIDGTWCYTEKWGPGMTYEIPNREEVIGYAYIPGSGMPGAPDYLVAVRDYSWAIGAKSENPELAFELIKELVSPDIMADWGYKTSHLVARSDAVIGDYAKDAFLKWNTEAMERYGVAKPVVAGTSKYLSILKEIVEKELVYAGKTPEECMEAFASAAAAKLGANAVKEAP</sequence>
<reference evidence="2" key="1">
    <citation type="journal article" date="2020" name="mSystems">
        <title>Genome- and Community-Level Interaction Insights into Carbon Utilization and Element Cycling Functions of Hydrothermarchaeota in Hydrothermal Sediment.</title>
        <authorList>
            <person name="Zhou Z."/>
            <person name="Liu Y."/>
            <person name="Xu W."/>
            <person name="Pan J."/>
            <person name="Luo Z.H."/>
            <person name="Li M."/>
        </authorList>
    </citation>
    <scope>NUCLEOTIDE SEQUENCE [LARGE SCALE GENOMIC DNA]</scope>
    <source>
        <strain evidence="2">SpSt-25</strain>
    </source>
</reference>
<protein>
    <submittedName>
        <fullName evidence="2">Sugar ABC transporter substrate-binding protein</fullName>
    </submittedName>
</protein>
<dbReference type="CDD" id="cd13585">
    <property type="entry name" value="PBP2_TMBP_like"/>
    <property type="match status" value="1"/>
</dbReference>
<comment type="caution">
    <text evidence="2">The sequence shown here is derived from an EMBL/GenBank/DDBJ whole genome shotgun (WGS) entry which is preliminary data.</text>
</comment>
<dbReference type="InterPro" id="IPR050490">
    <property type="entry name" value="Bact_solute-bd_prot1"/>
</dbReference>
<feature type="transmembrane region" description="Helical" evidence="1">
    <location>
        <begin position="26"/>
        <end position="49"/>
    </location>
</feature>
<dbReference type="Pfam" id="PF01547">
    <property type="entry name" value="SBP_bac_1"/>
    <property type="match status" value="1"/>
</dbReference>
<dbReference type="SUPFAM" id="SSF53850">
    <property type="entry name" value="Periplasmic binding protein-like II"/>
    <property type="match status" value="1"/>
</dbReference>
<dbReference type="Gene3D" id="3.40.190.10">
    <property type="entry name" value="Periplasmic binding protein-like II"/>
    <property type="match status" value="2"/>
</dbReference>
<dbReference type="InterPro" id="IPR006059">
    <property type="entry name" value="SBP"/>
</dbReference>
<proteinExistence type="predicted"/>
<keyword evidence="1" id="KW-0472">Membrane</keyword>
<keyword evidence="1" id="KW-1133">Transmembrane helix</keyword>
<dbReference type="AlphaFoldDB" id="A0A7C1P2D1"/>
<evidence type="ECO:0000256" key="1">
    <source>
        <dbReference type="SAM" id="Phobius"/>
    </source>
</evidence>